<dbReference type="SUPFAM" id="SSF54534">
    <property type="entry name" value="FKBP-like"/>
    <property type="match status" value="2"/>
</dbReference>
<keyword evidence="4 6" id="KW-0697">Rotamase</keyword>
<evidence type="ECO:0000313" key="10">
    <source>
        <dbReference type="Proteomes" id="UP000885826"/>
    </source>
</evidence>
<evidence type="ECO:0000256" key="4">
    <source>
        <dbReference type="ARBA" id="ARBA00023110"/>
    </source>
</evidence>
<evidence type="ECO:0000256" key="1">
    <source>
        <dbReference type="ARBA" id="ARBA00000971"/>
    </source>
</evidence>
<comment type="caution">
    <text evidence="9">The sequence shown here is derived from an EMBL/GenBank/DDBJ whole genome shotgun (WGS) entry which is preliminary data.</text>
</comment>
<evidence type="ECO:0000256" key="7">
    <source>
        <dbReference type="SAM" id="MobiDB-lite"/>
    </source>
</evidence>
<dbReference type="PANTHER" id="PTHR47245:SF1">
    <property type="entry name" value="FOLDASE PROTEIN PRSA"/>
    <property type="match status" value="1"/>
</dbReference>
<dbReference type="SUPFAM" id="SSF48452">
    <property type="entry name" value="TPR-like"/>
    <property type="match status" value="1"/>
</dbReference>
<evidence type="ECO:0000259" key="8">
    <source>
        <dbReference type="PROSITE" id="PS50198"/>
    </source>
</evidence>
<evidence type="ECO:0000313" key="9">
    <source>
        <dbReference type="EMBL" id="HEC78457.1"/>
    </source>
</evidence>
<proteinExistence type="predicted"/>
<dbReference type="Pfam" id="PF13145">
    <property type="entry name" value="Rotamase_2"/>
    <property type="match status" value="2"/>
</dbReference>
<dbReference type="EMBL" id="DRIG01000054">
    <property type="protein sequence ID" value="HEC78457.1"/>
    <property type="molecule type" value="Genomic_DNA"/>
</dbReference>
<feature type="region of interest" description="Disordered" evidence="7">
    <location>
        <begin position="632"/>
        <end position="651"/>
    </location>
</feature>
<dbReference type="PROSITE" id="PS50198">
    <property type="entry name" value="PPIC_PPIASE_2"/>
    <property type="match status" value="2"/>
</dbReference>
<dbReference type="SUPFAM" id="SSF109998">
    <property type="entry name" value="Triger factor/SurA peptide-binding domain-like"/>
    <property type="match status" value="2"/>
</dbReference>
<dbReference type="InterPro" id="IPR027304">
    <property type="entry name" value="Trigger_fact/SurA_dom_sf"/>
</dbReference>
<keyword evidence="3" id="KW-0732">Signal</keyword>
<comment type="catalytic activity">
    <reaction evidence="1">
        <text>[protein]-peptidylproline (omega=180) = [protein]-peptidylproline (omega=0)</text>
        <dbReference type="Rhea" id="RHEA:16237"/>
        <dbReference type="Rhea" id="RHEA-COMP:10747"/>
        <dbReference type="Rhea" id="RHEA-COMP:10748"/>
        <dbReference type="ChEBI" id="CHEBI:83833"/>
        <dbReference type="ChEBI" id="CHEBI:83834"/>
        <dbReference type="EC" id="5.2.1.8"/>
    </reaction>
</comment>
<dbReference type="Proteomes" id="UP000885826">
    <property type="component" value="Unassembled WGS sequence"/>
</dbReference>
<keyword evidence="5 6" id="KW-0413">Isomerase</keyword>
<dbReference type="PANTHER" id="PTHR47245">
    <property type="entry name" value="PEPTIDYLPROLYL ISOMERASE"/>
    <property type="match status" value="1"/>
</dbReference>
<organism evidence="9 10">
    <name type="scientific">candidate division WOR-3 bacterium</name>
    <dbReference type="NCBI Taxonomy" id="2052148"/>
    <lineage>
        <taxon>Bacteria</taxon>
        <taxon>Bacteria division WOR-3</taxon>
    </lineage>
</organism>
<feature type="domain" description="PpiC" evidence="8">
    <location>
        <begin position="494"/>
        <end position="585"/>
    </location>
</feature>
<dbReference type="InterPro" id="IPR011990">
    <property type="entry name" value="TPR-like_helical_dom_sf"/>
</dbReference>
<accession>A0A9C9EMM5</accession>
<dbReference type="InterPro" id="IPR046357">
    <property type="entry name" value="PPIase_dom_sf"/>
</dbReference>
<sequence>MNLILLLFMALPQDYINLIMEQKYDEALQYCEEMISRGRDTYKWEIERADIYLDKLQDYDEAVKLYKELTEKYQKKDGWLYYRLALACELNENYLDAAKAYEVVATKYRKAPLDSFALNGVERCFKKNYQEYVALVNGYKITRLELDEELGKRSPFARKDEKAMLDQMILQRLLYENALNYGIPKTELFKEEMSNSRRSLLLDEVYATEVIEKSKPSEKDMKKYYYKNRKNYMIREQVRGKEIVVESDSLAQFLLDSLKKDIASFDSLAKLYSTARSKASGGNMGIVYKGVRPKPVDKALFKAELNKVIGVIPFDDKFGIYIVTDHKPKRYRKFEEVKNQIETALKAENLKKVEKKFLKKLRKRAKIKIYSKKVENDSILSEDRVVAVVNGREILYKDVEVRNASQPQFAKTDLSREEEFKKLLDKMIDDELKLEFGERHKYFLNDGYIAKLKDARKRLMESGLYRKVVVEAVSVDSQEVKDFYKEHKEDFKIPEIVRCKEIVVDSLPLAEELRTILKQTPEKFDSLAREHSKAPTAKRGGVTGTIRRGMKPKKYEEIAFKLEPGEISKVFSADDSTYTILTVVEHNPASYRTFEEVKKSIETNLLRQKQRDVANEFIEKIKAEAKIEIFLSEEKPKEETKKEDEEKKENK</sequence>
<feature type="domain" description="PpiC" evidence="8">
    <location>
        <begin position="235"/>
        <end position="327"/>
    </location>
</feature>
<gene>
    <name evidence="9" type="ORF">ENI34_04855</name>
</gene>
<dbReference type="Gene3D" id="3.10.50.40">
    <property type="match status" value="2"/>
</dbReference>
<name>A0A9C9EMM5_UNCW3</name>
<evidence type="ECO:0000256" key="6">
    <source>
        <dbReference type="PROSITE-ProRule" id="PRU00278"/>
    </source>
</evidence>
<reference evidence="9" key="1">
    <citation type="journal article" date="2020" name="mSystems">
        <title>Genome- and Community-Level Interaction Insights into Carbon Utilization and Element Cycling Functions of Hydrothermarchaeota in Hydrothermal Sediment.</title>
        <authorList>
            <person name="Zhou Z."/>
            <person name="Liu Y."/>
            <person name="Xu W."/>
            <person name="Pan J."/>
            <person name="Luo Z.H."/>
            <person name="Li M."/>
        </authorList>
    </citation>
    <scope>NUCLEOTIDE SEQUENCE</scope>
    <source>
        <strain evidence="9">HyVt-388</strain>
    </source>
</reference>
<evidence type="ECO:0000256" key="2">
    <source>
        <dbReference type="ARBA" id="ARBA00013194"/>
    </source>
</evidence>
<dbReference type="Gene3D" id="1.10.4030.10">
    <property type="entry name" value="Porin chaperone SurA, peptide-binding domain"/>
    <property type="match status" value="2"/>
</dbReference>
<dbReference type="InterPro" id="IPR050245">
    <property type="entry name" value="PrsA_foldase"/>
</dbReference>
<dbReference type="Gene3D" id="1.25.40.10">
    <property type="entry name" value="Tetratricopeptide repeat domain"/>
    <property type="match status" value="1"/>
</dbReference>
<dbReference type="GO" id="GO:0003755">
    <property type="term" value="F:peptidyl-prolyl cis-trans isomerase activity"/>
    <property type="evidence" value="ECO:0007669"/>
    <property type="project" value="UniProtKB-KW"/>
</dbReference>
<protein>
    <recommendedName>
        <fullName evidence="2">peptidylprolyl isomerase</fullName>
        <ecNumber evidence="2">5.2.1.8</ecNumber>
    </recommendedName>
</protein>
<dbReference type="EC" id="5.2.1.8" evidence="2"/>
<evidence type="ECO:0000256" key="5">
    <source>
        <dbReference type="ARBA" id="ARBA00023235"/>
    </source>
</evidence>
<dbReference type="Gene3D" id="1.10.8.1040">
    <property type="match status" value="1"/>
</dbReference>
<dbReference type="AlphaFoldDB" id="A0A9C9EMM5"/>
<dbReference type="InterPro" id="IPR000297">
    <property type="entry name" value="PPIase_PpiC"/>
</dbReference>
<evidence type="ECO:0000256" key="3">
    <source>
        <dbReference type="ARBA" id="ARBA00022729"/>
    </source>
</evidence>